<evidence type="ECO:0000313" key="10">
    <source>
        <dbReference type="EMBL" id="REF86198.1"/>
    </source>
</evidence>
<dbReference type="GO" id="GO:0006355">
    <property type="term" value="P:regulation of DNA-templated transcription"/>
    <property type="evidence" value="ECO:0007669"/>
    <property type="project" value="InterPro"/>
</dbReference>
<comment type="catalytic activity">
    <reaction evidence="1">
        <text>ATP + protein L-histidine = ADP + protein N-phospho-L-histidine.</text>
        <dbReference type="EC" id="2.7.13.3"/>
    </reaction>
</comment>
<dbReference type="NCBIfam" id="TIGR00229">
    <property type="entry name" value="sensory_box"/>
    <property type="match status" value="1"/>
</dbReference>
<feature type="compositionally biased region" description="Pro residues" evidence="7">
    <location>
        <begin position="327"/>
        <end position="336"/>
    </location>
</feature>
<dbReference type="EC" id="2.7.13.3" evidence="2"/>
<proteinExistence type="predicted"/>
<dbReference type="InterPro" id="IPR013767">
    <property type="entry name" value="PAS_fold"/>
</dbReference>
<dbReference type="Pfam" id="PF02518">
    <property type="entry name" value="HATPase_c"/>
    <property type="match status" value="1"/>
</dbReference>
<evidence type="ECO:0000313" key="11">
    <source>
        <dbReference type="Proteomes" id="UP000256900"/>
    </source>
</evidence>
<dbReference type="InterPro" id="IPR035965">
    <property type="entry name" value="PAS-like_dom_sf"/>
</dbReference>
<sequence length="879" mass="93731">MMAYICEPGVSHEAIETALRALSLRDEAIPFLVAAPDGATDKIVAASQTMLTLFAAADLAALTARLFASTDTGAERVAEQARGLALDSAPRLERLSFALQPEAETITVLSRRIADAAHGSLYVAAMLGVGALLARRQAESAPVPESPPIPALQLDEVRQLLGARIGARTNVRFLWRTDARDTVTEITPPLADVVGTEAADILGRDFGDVAKYLDREPDGPLARAFARRETFSGVEVLWPIAGAAAAVPVGLGGLPAFDRARNFDGYRGFGVIHVDRLAASEPREFLLPEIETAPELAPPAAPEPLASLPGATAAPAPEVAAPAPASEAPPPPPAPEPVAIVSEPVEDDDEGLLSQDEATAFRAIGDVLADEVPPPPEAAGAEPAAAPPILDANAAALLDRLSLGILVSRDNIAIYANRTLLDLLGFADEDAFHAAGGMARMFNLAPNGSDAIGVRTAAGAILPARARIQAIEWDHLPATLLTLRPEDEKARGQTEQLEADLRTQKGEARELSAILDTATDGLVILDPNGRIVTLNRSGEALFGYDESEVVGQPITVLAASESQGRVLDYFEGLKTDGVASLLNDGREITGRAKQGGLIPIFMTLSRVGPAQSDPAQQKFCALFRDMTHWKKVEEELKQARQEAERTSALKSDFLAKVSHEIRTPLNAIMGFAEVIMEERFGPIGNERYRDYLRDIHTSGAHVMSLVNDLLDLSKIEAGKMDLQFVSVDVNRAISEAVGIMQPQANQARIIMRLSLAPHLPKIVADERSLRQILLNLLSNAVKFNEPGGQVIISSALTDTGTAVIRIRDTGIGMSDKDIETALEPFRQLATSRQTSGTGLGLPLTKALVEANRAFFTIKSKKDEGTFVEVAFPPARVLAE</sequence>
<dbReference type="InterPro" id="IPR003594">
    <property type="entry name" value="HATPase_dom"/>
</dbReference>
<dbReference type="InterPro" id="IPR004358">
    <property type="entry name" value="Sig_transdc_His_kin-like_C"/>
</dbReference>
<dbReference type="Gene3D" id="3.30.450.20">
    <property type="entry name" value="PAS domain"/>
    <property type="match status" value="1"/>
</dbReference>
<dbReference type="InterPro" id="IPR003661">
    <property type="entry name" value="HisK_dim/P_dom"/>
</dbReference>
<evidence type="ECO:0000259" key="9">
    <source>
        <dbReference type="PROSITE" id="PS50112"/>
    </source>
</evidence>
<dbReference type="SUPFAM" id="SSF55874">
    <property type="entry name" value="ATPase domain of HSP90 chaperone/DNA topoisomerase II/histidine kinase"/>
    <property type="match status" value="1"/>
</dbReference>
<dbReference type="SMART" id="SM00387">
    <property type="entry name" value="HATPase_c"/>
    <property type="match status" value="1"/>
</dbReference>
<protein>
    <recommendedName>
        <fullName evidence="2">histidine kinase</fullName>
        <ecNumber evidence="2">2.7.13.3</ecNumber>
    </recommendedName>
</protein>
<feature type="compositionally biased region" description="Low complexity" evidence="7">
    <location>
        <begin position="303"/>
        <end position="326"/>
    </location>
</feature>
<feature type="domain" description="Histidine kinase" evidence="8">
    <location>
        <begin position="656"/>
        <end position="875"/>
    </location>
</feature>
<dbReference type="InterPro" id="IPR036890">
    <property type="entry name" value="HATPase_C_sf"/>
</dbReference>
<accession>A0A3D9YVH9</accession>
<name>A0A3D9YVH9_9HYPH</name>
<evidence type="ECO:0000256" key="1">
    <source>
        <dbReference type="ARBA" id="ARBA00000085"/>
    </source>
</evidence>
<dbReference type="SMART" id="SM00388">
    <property type="entry name" value="HisKA"/>
    <property type="match status" value="1"/>
</dbReference>
<keyword evidence="11" id="KW-1185">Reference proteome</keyword>
<keyword evidence="5 10" id="KW-0418">Kinase</keyword>
<dbReference type="GO" id="GO:0005886">
    <property type="term" value="C:plasma membrane"/>
    <property type="evidence" value="ECO:0007669"/>
    <property type="project" value="TreeGrafter"/>
</dbReference>
<dbReference type="InterPro" id="IPR005467">
    <property type="entry name" value="His_kinase_dom"/>
</dbReference>
<dbReference type="GO" id="GO:0009927">
    <property type="term" value="F:histidine phosphotransfer kinase activity"/>
    <property type="evidence" value="ECO:0007669"/>
    <property type="project" value="TreeGrafter"/>
</dbReference>
<dbReference type="GO" id="GO:0000155">
    <property type="term" value="F:phosphorelay sensor kinase activity"/>
    <property type="evidence" value="ECO:0007669"/>
    <property type="project" value="InterPro"/>
</dbReference>
<evidence type="ECO:0000256" key="6">
    <source>
        <dbReference type="ARBA" id="ARBA00023012"/>
    </source>
</evidence>
<reference evidence="10 11" key="1">
    <citation type="submission" date="2018-08" db="EMBL/GenBank/DDBJ databases">
        <title>Genomic Encyclopedia of Type Strains, Phase IV (KMG-IV): sequencing the most valuable type-strain genomes for metagenomic binning, comparative biology and taxonomic classification.</title>
        <authorList>
            <person name="Goeker M."/>
        </authorList>
    </citation>
    <scope>NUCLEOTIDE SEQUENCE [LARGE SCALE GENOMIC DNA]</scope>
    <source>
        <strain evidence="10 11">BW863</strain>
    </source>
</reference>
<keyword evidence="6" id="KW-0902">Two-component regulatory system</keyword>
<dbReference type="Gene3D" id="1.10.287.130">
    <property type="match status" value="1"/>
</dbReference>
<dbReference type="PRINTS" id="PR00344">
    <property type="entry name" value="BCTRLSENSOR"/>
</dbReference>
<dbReference type="InterPro" id="IPR000014">
    <property type="entry name" value="PAS"/>
</dbReference>
<dbReference type="OrthoDB" id="9801651at2"/>
<evidence type="ECO:0000256" key="2">
    <source>
        <dbReference type="ARBA" id="ARBA00012438"/>
    </source>
</evidence>
<evidence type="ECO:0000259" key="8">
    <source>
        <dbReference type="PROSITE" id="PS50109"/>
    </source>
</evidence>
<dbReference type="EMBL" id="QUMO01000003">
    <property type="protein sequence ID" value="REF86198.1"/>
    <property type="molecule type" value="Genomic_DNA"/>
</dbReference>
<dbReference type="AlphaFoldDB" id="A0A3D9YVH9"/>
<dbReference type="SUPFAM" id="SSF47384">
    <property type="entry name" value="Homodimeric domain of signal transducing histidine kinase"/>
    <property type="match status" value="1"/>
</dbReference>
<dbReference type="SMART" id="SM00091">
    <property type="entry name" value="PAS"/>
    <property type="match status" value="2"/>
</dbReference>
<evidence type="ECO:0000256" key="7">
    <source>
        <dbReference type="SAM" id="MobiDB-lite"/>
    </source>
</evidence>
<feature type="domain" description="PAS" evidence="9">
    <location>
        <begin position="507"/>
        <end position="552"/>
    </location>
</feature>
<dbReference type="Pfam" id="PF00989">
    <property type="entry name" value="PAS"/>
    <property type="match status" value="1"/>
</dbReference>
<keyword evidence="4" id="KW-0808">Transferase</keyword>
<dbReference type="CDD" id="cd00130">
    <property type="entry name" value="PAS"/>
    <property type="match status" value="1"/>
</dbReference>
<keyword evidence="3" id="KW-0597">Phosphoprotein</keyword>
<organism evidence="10 11">
    <name type="scientific">Methylovirgula ligni</name>
    <dbReference type="NCBI Taxonomy" id="569860"/>
    <lineage>
        <taxon>Bacteria</taxon>
        <taxon>Pseudomonadati</taxon>
        <taxon>Pseudomonadota</taxon>
        <taxon>Alphaproteobacteria</taxon>
        <taxon>Hyphomicrobiales</taxon>
        <taxon>Beijerinckiaceae</taxon>
        <taxon>Methylovirgula</taxon>
    </lineage>
</organism>
<dbReference type="Proteomes" id="UP000256900">
    <property type="component" value="Unassembled WGS sequence"/>
</dbReference>
<dbReference type="SUPFAM" id="SSF55785">
    <property type="entry name" value="PYP-like sensor domain (PAS domain)"/>
    <property type="match status" value="1"/>
</dbReference>
<feature type="region of interest" description="Disordered" evidence="7">
    <location>
        <begin position="296"/>
        <end position="339"/>
    </location>
</feature>
<dbReference type="PROSITE" id="PS50109">
    <property type="entry name" value="HIS_KIN"/>
    <property type="match status" value="1"/>
</dbReference>
<dbReference type="Gene3D" id="3.30.565.10">
    <property type="entry name" value="Histidine kinase-like ATPase, C-terminal domain"/>
    <property type="match status" value="1"/>
</dbReference>
<dbReference type="Pfam" id="PF00512">
    <property type="entry name" value="HisKA"/>
    <property type="match status" value="1"/>
</dbReference>
<dbReference type="CDD" id="cd00082">
    <property type="entry name" value="HisKA"/>
    <property type="match status" value="1"/>
</dbReference>
<dbReference type="PANTHER" id="PTHR43047:SF72">
    <property type="entry name" value="OSMOSENSING HISTIDINE PROTEIN KINASE SLN1"/>
    <property type="match status" value="1"/>
</dbReference>
<dbReference type="RefSeq" id="WP_115836762.1">
    <property type="nucleotide sequence ID" value="NZ_CP025086.1"/>
</dbReference>
<dbReference type="FunFam" id="1.10.287.130:FF:000001">
    <property type="entry name" value="Two-component sensor histidine kinase"/>
    <property type="match status" value="1"/>
</dbReference>
<evidence type="ECO:0000256" key="4">
    <source>
        <dbReference type="ARBA" id="ARBA00022679"/>
    </source>
</evidence>
<dbReference type="InterPro" id="IPR036097">
    <property type="entry name" value="HisK_dim/P_sf"/>
</dbReference>
<dbReference type="PANTHER" id="PTHR43047">
    <property type="entry name" value="TWO-COMPONENT HISTIDINE PROTEIN KINASE"/>
    <property type="match status" value="1"/>
</dbReference>
<evidence type="ECO:0000256" key="5">
    <source>
        <dbReference type="ARBA" id="ARBA00022777"/>
    </source>
</evidence>
<dbReference type="PROSITE" id="PS50112">
    <property type="entry name" value="PAS"/>
    <property type="match status" value="1"/>
</dbReference>
<gene>
    <name evidence="10" type="ORF">DES32_2245</name>
</gene>
<comment type="caution">
    <text evidence="10">The sequence shown here is derived from an EMBL/GenBank/DDBJ whole genome shotgun (WGS) entry which is preliminary data.</text>
</comment>
<evidence type="ECO:0000256" key="3">
    <source>
        <dbReference type="ARBA" id="ARBA00022553"/>
    </source>
</evidence>